<reference evidence="3" key="1">
    <citation type="submission" date="2017-04" db="EMBL/GenBank/DDBJ databases">
        <authorList>
            <person name="Varghese N."/>
            <person name="Submissions S."/>
        </authorList>
    </citation>
    <scope>NUCLEOTIDE SEQUENCE [LARGE SCALE GENOMIC DNA]</scope>
    <source>
        <strain evidence="3">RKEM611</strain>
    </source>
</reference>
<dbReference type="STRING" id="1513793.SAMN06296036_14113"/>
<dbReference type="Proteomes" id="UP000192907">
    <property type="component" value="Unassembled WGS sequence"/>
</dbReference>
<feature type="domain" description="Transposase IS4-like" evidence="1">
    <location>
        <begin position="21"/>
        <end position="95"/>
    </location>
</feature>
<evidence type="ECO:0000313" key="2">
    <source>
        <dbReference type="EMBL" id="SMF82449.1"/>
    </source>
</evidence>
<accession>A0A1Y6CY27</accession>
<dbReference type="GO" id="GO:0006313">
    <property type="term" value="P:DNA transposition"/>
    <property type="evidence" value="ECO:0007669"/>
    <property type="project" value="InterPro"/>
</dbReference>
<dbReference type="RefSeq" id="WP_159455742.1">
    <property type="nucleotide sequence ID" value="NZ_FWZT01000041.1"/>
</dbReference>
<dbReference type="GO" id="GO:0004803">
    <property type="term" value="F:transposase activity"/>
    <property type="evidence" value="ECO:0007669"/>
    <property type="project" value="InterPro"/>
</dbReference>
<name>A0A1Y6CY27_9BACT</name>
<protein>
    <submittedName>
        <fullName evidence="2">Transposase DDE domain-containing protein</fullName>
    </submittedName>
</protein>
<dbReference type="InterPro" id="IPR002559">
    <property type="entry name" value="Transposase_11"/>
</dbReference>
<proteinExistence type="predicted"/>
<dbReference type="Pfam" id="PF01609">
    <property type="entry name" value="DDE_Tnp_1"/>
    <property type="match status" value="1"/>
</dbReference>
<dbReference type="EMBL" id="FWZT01000041">
    <property type="protein sequence ID" value="SMF82449.1"/>
    <property type="molecule type" value="Genomic_DNA"/>
</dbReference>
<organism evidence="2 3">
    <name type="scientific">Pseudobacteriovorax antillogorgiicola</name>
    <dbReference type="NCBI Taxonomy" id="1513793"/>
    <lineage>
        <taxon>Bacteria</taxon>
        <taxon>Pseudomonadati</taxon>
        <taxon>Bdellovibrionota</taxon>
        <taxon>Oligoflexia</taxon>
        <taxon>Oligoflexales</taxon>
        <taxon>Pseudobacteriovoracaceae</taxon>
        <taxon>Pseudobacteriovorax</taxon>
    </lineage>
</organism>
<evidence type="ECO:0000313" key="3">
    <source>
        <dbReference type="Proteomes" id="UP000192907"/>
    </source>
</evidence>
<keyword evidence="3" id="KW-1185">Reference proteome</keyword>
<sequence>MQPSKRKRGRPKKKGEKVKLNSLFSQFDEIAIEYGDSRYHCIDLYWQSAGRLIRFVLVESSKGRAILMTTKMDIAPETVIDLYKSRWLIETGFKQAIHTVGTFNYHFWMKAMKPIKRGQNKQYLHREAAEYRDSVTKKINAFHIHIQAGCITQGLLKYLAIKFKDQVWFSFKGWLRTINSSIEPSELVVSSALRSSLPNFIGANQDGVDWVKFMADKTDPSREGPLANVG</sequence>
<dbReference type="GO" id="GO:0003677">
    <property type="term" value="F:DNA binding"/>
    <property type="evidence" value="ECO:0007669"/>
    <property type="project" value="InterPro"/>
</dbReference>
<evidence type="ECO:0000259" key="1">
    <source>
        <dbReference type="Pfam" id="PF01609"/>
    </source>
</evidence>
<gene>
    <name evidence="2" type="ORF">SAMN06296036_14113</name>
</gene>
<dbReference type="AlphaFoldDB" id="A0A1Y6CY27"/>